<sequence length="105" mass="11701">MRLSLMVLCSMLATRCATMPTDNVLPTMQCELCEKFVTNIQQSLNERKDNIEQEASILCDNLTASNNLLDPICKQIIDVELDGIIKGLNNATEPTQICKNILLCI</sequence>
<proteinExistence type="predicted"/>
<dbReference type="Proteomes" id="UP000050794">
    <property type="component" value="Unassembled WGS sequence"/>
</dbReference>
<dbReference type="InterPro" id="IPR008138">
    <property type="entry name" value="SapB_2"/>
</dbReference>
<organism evidence="5 6">
    <name type="scientific">Toxocara canis</name>
    <name type="common">Canine roundworm</name>
    <dbReference type="NCBI Taxonomy" id="6265"/>
    <lineage>
        <taxon>Eukaryota</taxon>
        <taxon>Metazoa</taxon>
        <taxon>Ecdysozoa</taxon>
        <taxon>Nematoda</taxon>
        <taxon>Chromadorea</taxon>
        <taxon>Rhabditida</taxon>
        <taxon>Spirurina</taxon>
        <taxon>Ascaridomorpha</taxon>
        <taxon>Ascaridoidea</taxon>
        <taxon>Toxocaridae</taxon>
        <taxon>Toxocara</taxon>
    </lineage>
</organism>
<keyword evidence="5" id="KW-1185">Reference proteome</keyword>
<protein>
    <submittedName>
        <fullName evidence="6">Saposin B-type domain-containing protein</fullName>
    </submittedName>
</protein>
<evidence type="ECO:0000313" key="4">
    <source>
        <dbReference type="EMBL" id="VDM43639.1"/>
    </source>
</evidence>
<evidence type="ECO:0000313" key="5">
    <source>
        <dbReference type="Proteomes" id="UP000050794"/>
    </source>
</evidence>
<dbReference type="AlphaFoldDB" id="A0A183UUZ9"/>
<dbReference type="Gene3D" id="1.10.225.10">
    <property type="entry name" value="Saposin-like"/>
    <property type="match status" value="1"/>
</dbReference>
<dbReference type="SMART" id="SM00741">
    <property type="entry name" value="SapB"/>
    <property type="match status" value="1"/>
</dbReference>
<dbReference type="PROSITE" id="PS50015">
    <property type="entry name" value="SAP_B"/>
    <property type="match status" value="1"/>
</dbReference>
<evidence type="ECO:0000256" key="2">
    <source>
        <dbReference type="SAM" id="SignalP"/>
    </source>
</evidence>
<reference evidence="4 5" key="2">
    <citation type="submission" date="2018-11" db="EMBL/GenBank/DDBJ databases">
        <authorList>
            <consortium name="Pathogen Informatics"/>
        </authorList>
    </citation>
    <scope>NUCLEOTIDE SEQUENCE [LARGE SCALE GENOMIC DNA]</scope>
</reference>
<evidence type="ECO:0000259" key="3">
    <source>
        <dbReference type="PROSITE" id="PS50015"/>
    </source>
</evidence>
<dbReference type="InterPro" id="IPR008139">
    <property type="entry name" value="SaposinB_dom"/>
</dbReference>
<feature type="domain" description="Saposin B-type" evidence="3">
    <location>
        <begin position="26"/>
        <end position="105"/>
    </location>
</feature>
<keyword evidence="2" id="KW-0732">Signal</keyword>
<dbReference type="InterPro" id="IPR011001">
    <property type="entry name" value="Saposin-like"/>
</dbReference>
<gene>
    <name evidence="4" type="ORF">TCNE_LOCUS12318</name>
</gene>
<feature type="chain" id="PRO_5044553436" evidence="2">
    <location>
        <begin position="19"/>
        <end position="105"/>
    </location>
</feature>
<keyword evidence="1" id="KW-1015">Disulfide bond</keyword>
<evidence type="ECO:0000256" key="1">
    <source>
        <dbReference type="ARBA" id="ARBA00023157"/>
    </source>
</evidence>
<dbReference type="SUPFAM" id="SSF47862">
    <property type="entry name" value="Saposin"/>
    <property type="match status" value="1"/>
</dbReference>
<dbReference type="Pfam" id="PF03489">
    <property type="entry name" value="SapB_2"/>
    <property type="match status" value="1"/>
</dbReference>
<dbReference type="EMBL" id="UYWY01021208">
    <property type="protein sequence ID" value="VDM43639.1"/>
    <property type="molecule type" value="Genomic_DNA"/>
</dbReference>
<reference evidence="6" key="1">
    <citation type="submission" date="2016-06" db="UniProtKB">
        <authorList>
            <consortium name="WormBaseParasite"/>
        </authorList>
    </citation>
    <scope>IDENTIFICATION</scope>
</reference>
<dbReference type="WBParaSite" id="TCNE_0001231901-mRNA-1">
    <property type="protein sequence ID" value="TCNE_0001231901-mRNA-1"/>
    <property type="gene ID" value="TCNE_0001231901"/>
</dbReference>
<feature type="signal peptide" evidence="2">
    <location>
        <begin position="1"/>
        <end position="18"/>
    </location>
</feature>
<accession>A0A183UUZ9</accession>
<evidence type="ECO:0000313" key="6">
    <source>
        <dbReference type="WBParaSite" id="TCNE_0001231901-mRNA-1"/>
    </source>
</evidence>
<name>A0A183UUZ9_TOXCA</name>